<dbReference type="EMBL" id="CP095855">
    <property type="protein sequence ID" value="UPK67407.1"/>
    <property type="molecule type" value="Genomic_DNA"/>
</dbReference>
<proteinExistence type="predicted"/>
<evidence type="ECO:0000256" key="1">
    <source>
        <dbReference type="SAM" id="Phobius"/>
    </source>
</evidence>
<feature type="transmembrane region" description="Helical" evidence="1">
    <location>
        <begin position="104"/>
        <end position="124"/>
    </location>
</feature>
<name>A0ABY4HV45_CHIFI</name>
<organism evidence="2 3">
    <name type="scientific">Chitinophaga filiformis</name>
    <name type="common">Myxococcus filiformis</name>
    <name type="synonym">Flexibacter filiformis</name>
    <dbReference type="NCBI Taxonomy" id="104663"/>
    <lineage>
        <taxon>Bacteria</taxon>
        <taxon>Pseudomonadati</taxon>
        <taxon>Bacteroidota</taxon>
        <taxon>Chitinophagia</taxon>
        <taxon>Chitinophagales</taxon>
        <taxon>Chitinophagaceae</taxon>
        <taxon>Chitinophaga</taxon>
    </lineage>
</organism>
<keyword evidence="1" id="KW-0472">Membrane</keyword>
<evidence type="ECO:0000313" key="2">
    <source>
        <dbReference type="EMBL" id="UPK67407.1"/>
    </source>
</evidence>
<keyword evidence="1" id="KW-1133">Transmembrane helix</keyword>
<gene>
    <name evidence="2" type="ORF">MYF79_20915</name>
</gene>
<dbReference type="Proteomes" id="UP000830198">
    <property type="component" value="Chromosome"/>
</dbReference>
<feature type="transmembrane region" description="Helical" evidence="1">
    <location>
        <begin position="66"/>
        <end position="84"/>
    </location>
</feature>
<accession>A0ABY4HV45</accession>
<dbReference type="RefSeq" id="WP_247809764.1">
    <property type="nucleotide sequence ID" value="NZ_CP095855.1"/>
</dbReference>
<evidence type="ECO:0008006" key="4">
    <source>
        <dbReference type="Google" id="ProtNLM"/>
    </source>
</evidence>
<feature type="transmembrane region" description="Helical" evidence="1">
    <location>
        <begin position="25"/>
        <end position="46"/>
    </location>
</feature>
<keyword evidence="1" id="KW-0812">Transmembrane</keyword>
<evidence type="ECO:0000313" key="3">
    <source>
        <dbReference type="Proteomes" id="UP000830198"/>
    </source>
</evidence>
<reference evidence="2 3" key="1">
    <citation type="submission" date="2022-04" db="EMBL/GenBank/DDBJ databases">
        <title>The arsenic-methylating capacity of Chitinophaga filiformis YT5 during chitin decomposition.</title>
        <authorList>
            <person name="Chen G."/>
            <person name="Liang Y."/>
        </authorList>
    </citation>
    <scope>NUCLEOTIDE SEQUENCE [LARGE SCALE GENOMIC DNA]</scope>
    <source>
        <strain evidence="2 3">YT5</strain>
    </source>
</reference>
<sequence length="127" mass="15089">MRLLKFTMFLFYRYYSKGTSDRTPYFSALCAVVFLIYMHVFQILILLDKVDEVLPLNKDDDRTTKYLKMGFFLLPLFLIVAYLVKPQDLRMAKYDEGKVKRGGIYLIVYTILSIILIFVLAFIFRKK</sequence>
<protein>
    <recommendedName>
        <fullName evidence="4">DUF4234 domain-containing protein</fullName>
    </recommendedName>
</protein>
<keyword evidence="3" id="KW-1185">Reference proteome</keyword>